<proteinExistence type="predicted"/>
<gene>
    <name evidence="1" type="ORF">HWQ67_19195</name>
</gene>
<reference evidence="1 2" key="1">
    <citation type="journal article" date="2020" name="J Geophys Res Biogeosci">
        <title>Magnetotaxis as an Adaptation to Enable Bacterial Shuttling of Microbial Sulfur and Sulfur Cycling Across Aquatic Oxic#Anoxic Interfaces.</title>
        <authorList>
            <person name="Li J."/>
            <person name="Liu P."/>
            <person name="Wang J."/>
            <person name="Roberts A.P."/>
            <person name="Pan Y."/>
        </authorList>
    </citation>
    <scope>NUCLEOTIDE SEQUENCE [LARGE SCALE GENOMIC DNA]</scope>
    <source>
        <strain evidence="1 2">MYR-1_YQ</strain>
    </source>
</reference>
<keyword evidence="2" id="KW-1185">Reference proteome</keyword>
<sequence length="144" mass="16458">MTRIREGDESTNLQSQLKYGLNAKEKQRIKPGPMDWAKLMMKVKAIGKISELNLTGTLLTIPGVSKEWSTATLVTLAESINEDIRNWVNGYEEKNDPRVAILGFAYHWKLLRTFVPLQLRLAVEQVLYEKGGSWQRLITGFRPL</sequence>
<accession>A0ABS6S4C0</accession>
<evidence type="ECO:0000313" key="2">
    <source>
        <dbReference type="Proteomes" id="UP001196980"/>
    </source>
</evidence>
<dbReference type="EMBL" id="JABXWD010000748">
    <property type="protein sequence ID" value="MBV6343699.1"/>
    <property type="molecule type" value="Genomic_DNA"/>
</dbReference>
<protein>
    <submittedName>
        <fullName evidence="1">Uncharacterized protein</fullName>
    </submittedName>
</protein>
<organism evidence="1 2">
    <name type="scientific">Candidatus Magnetobacterium casense</name>
    <dbReference type="NCBI Taxonomy" id="1455061"/>
    <lineage>
        <taxon>Bacteria</taxon>
        <taxon>Pseudomonadati</taxon>
        <taxon>Nitrospirota</taxon>
        <taxon>Thermodesulfovibrionia</taxon>
        <taxon>Thermodesulfovibrionales</taxon>
        <taxon>Candidatus Magnetobacteriaceae</taxon>
        <taxon>Candidatus Magnetobacterium</taxon>
    </lineage>
</organism>
<name>A0ABS6S4C0_9BACT</name>
<evidence type="ECO:0000313" key="1">
    <source>
        <dbReference type="EMBL" id="MBV6343699.1"/>
    </source>
</evidence>
<comment type="caution">
    <text evidence="1">The sequence shown here is derived from an EMBL/GenBank/DDBJ whole genome shotgun (WGS) entry which is preliminary data.</text>
</comment>
<dbReference type="RefSeq" id="WP_218254312.1">
    <property type="nucleotide sequence ID" value="NZ_JABXWD010000748.1"/>
</dbReference>
<dbReference type="Proteomes" id="UP001196980">
    <property type="component" value="Unassembled WGS sequence"/>
</dbReference>